<evidence type="ECO:0000256" key="1">
    <source>
        <dbReference type="SAM" id="MobiDB-lite"/>
    </source>
</evidence>
<reference evidence="2" key="2">
    <citation type="submission" date="2015-06" db="UniProtKB">
        <authorList>
            <consortium name="EnsemblPlants"/>
        </authorList>
    </citation>
    <scope>IDENTIFICATION</scope>
    <source>
        <strain evidence="2">DM1-3 516 R44</strain>
    </source>
</reference>
<dbReference type="PROSITE" id="PS51257">
    <property type="entry name" value="PROKAR_LIPOPROTEIN"/>
    <property type="match status" value="1"/>
</dbReference>
<organism evidence="2 3">
    <name type="scientific">Solanum tuberosum</name>
    <name type="common">Potato</name>
    <dbReference type="NCBI Taxonomy" id="4113"/>
    <lineage>
        <taxon>Eukaryota</taxon>
        <taxon>Viridiplantae</taxon>
        <taxon>Streptophyta</taxon>
        <taxon>Embryophyta</taxon>
        <taxon>Tracheophyta</taxon>
        <taxon>Spermatophyta</taxon>
        <taxon>Magnoliopsida</taxon>
        <taxon>eudicotyledons</taxon>
        <taxon>Gunneridae</taxon>
        <taxon>Pentapetalae</taxon>
        <taxon>asterids</taxon>
        <taxon>lamiids</taxon>
        <taxon>Solanales</taxon>
        <taxon>Solanaceae</taxon>
        <taxon>Solanoideae</taxon>
        <taxon>Solaneae</taxon>
        <taxon>Solanum</taxon>
    </lineage>
</organism>
<dbReference type="Gramene" id="PGSC0003DMT400096133">
    <property type="protein sequence ID" value="PGSC0003DMT400096133"/>
    <property type="gene ID" value="PGSC0003DMG400045704"/>
</dbReference>
<protein>
    <submittedName>
        <fullName evidence="2">Uncharacterized protein</fullName>
    </submittedName>
</protein>
<dbReference type="HOGENOM" id="CLU_1290951_0_0_1"/>
<dbReference type="PaxDb" id="4113-PGSC0003DMT400096133"/>
<keyword evidence="3" id="KW-1185">Reference proteome</keyword>
<dbReference type="Proteomes" id="UP000011115">
    <property type="component" value="Unassembled WGS sequence"/>
</dbReference>
<feature type="compositionally biased region" description="Basic and acidic residues" evidence="1">
    <location>
        <begin position="180"/>
        <end position="195"/>
    </location>
</feature>
<evidence type="ECO:0000313" key="3">
    <source>
        <dbReference type="Proteomes" id="UP000011115"/>
    </source>
</evidence>
<dbReference type="InParanoid" id="M1DXS4"/>
<dbReference type="EnsemblPlants" id="PGSC0003DMT400096133">
    <property type="protein sequence ID" value="PGSC0003DMT400096133"/>
    <property type="gene ID" value="PGSC0003DMG400045704"/>
</dbReference>
<accession>M1DXS4</accession>
<proteinExistence type="predicted"/>
<evidence type="ECO:0000313" key="2">
    <source>
        <dbReference type="EnsemblPlants" id="PGSC0003DMT400096133"/>
    </source>
</evidence>
<reference evidence="3" key="1">
    <citation type="journal article" date="2011" name="Nature">
        <title>Genome sequence and analysis of the tuber crop potato.</title>
        <authorList>
            <consortium name="The Potato Genome Sequencing Consortium"/>
        </authorList>
    </citation>
    <scope>NUCLEOTIDE SEQUENCE [LARGE SCALE GENOMIC DNA]</scope>
    <source>
        <strain evidence="3">cv. DM1-3 516 R44</strain>
    </source>
</reference>
<sequence>MAEMKVRDVAIPHTTSVTSCIQKPEAGGRFELKQRIVKLLRTKGQFTSLSHKDSQVDSLWKRHAELFTLLNRISQGNPEWNGGGAKPVVQKTAGMLEVDVVKALTARIVDVQNMMNTHLSNLSLGQKQAKVNVVQQPPTWCEICGGGDHNAEVCGANPDSIHFVGMCSGLHLEELAQKKQNVESAGKEGEPKESETVTQEARVQPIVKPPPPFP</sequence>
<dbReference type="AlphaFoldDB" id="M1DXS4"/>
<name>M1DXS4_SOLTU</name>
<feature type="region of interest" description="Disordered" evidence="1">
    <location>
        <begin position="180"/>
        <end position="214"/>
    </location>
</feature>